<dbReference type="EMBL" id="VSSQ01023258">
    <property type="protein sequence ID" value="MPM70080.1"/>
    <property type="molecule type" value="Genomic_DNA"/>
</dbReference>
<reference evidence="1" key="1">
    <citation type="submission" date="2019-08" db="EMBL/GenBank/DDBJ databases">
        <authorList>
            <person name="Kucharzyk K."/>
            <person name="Murdoch R.W."/>
            <person name="Higgins S."/>
            <person name="Loffler F."/>
        </authorList>
    </citation>
    <scope>NUCLEOTIDE SEQUENCE</scope>
</reference>
<evidence type="ECO:0000313" key="1">
    <source>
        <dbReference type="EMBL" id="MPM70080.1"/>
    </source>
</evidence>
<gene>
    <name evidence="1" type="ORF">SDC9_117031</name>
</gene>
<dbReference type="AlphaFoldDB" id="A0A645BX75"/>
<sequence length="132" mass="14294">MEHAGQKLSADLVHGRNHQHQALRGGVGGGQGAGLQRTVAGTGGAGFGLHLNHIHSIPEDVLFPLGGPFVHLLRHNGGRRDWENSGNLRKRVRGVCGSGVAVHDYTFLTQCFHFLPLIRLSRDSRRHFKAGA</sequence>
<protein>
    <submittedName>
        <fullName evidence="1">Uncharacterized protein</fullName>
    </submittedName>
</protein>
<accession>A0A645BX75</accession>
<proteinExistence type="predicted"/>
<comment type="caution">
    <text evidence="1">The sequence shown here is derived from an EMBL/GenBank/DDBJ whole genome shotgun (WGS) entry which is preliminary data.</text>
</comment>
<organism evidence="1">
    <name type="scientific">bioreactor metagenome</name>
    <dbReference type="NCBI Taxonomy" id="1076179"/>
    <lineage>
        <taxon>unclassified sequences</taxon>
        <taxon>metagenomes</taxon>
        <taxon>ecological metagenomes</taxon>
    </lineage>
</organism>
<name>A0A645BX75_9ZZZZ</name>